<protein>
    <submittedName>
        <fullName evidence="2">Uncharacterized protein</fullName>
    </submittedName>
</protein>
<sequence>MDSILFKEFKDEDYPFLKEETGVSKVLGATLLELYALQGMRAAVFAGYAGSVVYYFVRVRWRLPFAERAAHPLHHHLIPSAAYSSVAGGVGGGLYGYYYEQSHFFVNTPEQQRKRQQTLERQEATARREQLQYRSAVLDHTRRRVEAAEMGAMDRLWWRFVSPARYERSVEERVTALLGSEAVAKGKDWQRFVPPYSLLWVRLHSSSRDASPSKERDDLLVSRVLSRYHDKEEHRWTRTGSRLGLYGGLAGLLLWNSGGMLFRLALGVGNGVAIGAVVSSLRLEETFKYV</sequence>
<gene>
    <name evidence="2" type="ORF">ADEAN_000705100</name>
</gene>
<keyword evidence="3" id="KW-1185">Reference proteome</keyword>
<name>A0A7G2CLW3_9TRYP</name>
<accession>A0A7G2CLW3</accession>
<organism evidence="2 3">
    <name type="scientific">Angomonas deanei</name>
    <dbReference type="NCBI Taxonomy" id="59799"/>
    <lineage>
        <taxon>Eukaryota</taxon>
        <taxon>Discoba</taxon>
        <taxon>Euglenozoa</taxon>
        <taxon>Kinetoplastea</taxon>
        <taxon>Metakinetoplastina</taxon>
        <taxon>Trypanosomatida</taxon>
        <taxon>Trypanosomatidae</taxon>
        <taxon>Strigomonadinae</taxon>
        <taxon>Angomonas</taxon>
    </lineage>
</organism>
<feature type="transmembrane region" description="Helical" evidence="1">
    <location>
        <begin position="261"/>
        <end position="281"/>
    </location>
</feature>
<keyword evidence="1" id="KW-0812">Transmembrane</keyword>
<feature type="transmembrane region" description="Helical" evidence="1">
    <location>
        <begin position="35"/>
        <end position="57"/>
    </location>
</feature>
<keyword evidence="1" id="KW-1133">Transmembrane helix</keyword>
<dbReference type="AlphaFoldDB" id="A0A7G2CLW3"/>
<evidence type="ECO:0000256" key="1">
    <source>
        <dbReference type="SAM" id="Phobius"/>
    </source>
</evidence>
<proteinExistence type="predicted"/>
<reference evidence="2 3" key="1">
    <citation type="submission" date="2020-08" db="EMBL/GenBank/DDBJ databases">
        <authorList>
            <person name="Newling K."/>
            <person name="Davey J."/>
            <person name="Forrester S."/>
        </authorList>
    </citation>
    <scope>NUCLEOTIDE SEQUENCE [LARGE SCALE GENOMIC DNA]</scope>
    <source>
        <strain evidence="3">Crithidia deanei Carvalho (ATCC PRA-265)</strain>
    </source>
</reference>
<evidence type="ECO:0000313" key="2">
    <source>
        <dbReference type="EMBL" id="CAD2219543.1"/>
    </source>
</evidence>
<dbReference type="EMBL" id="LR877158">
    <property type="protein sequence ID" value="CAD2219543.1"/>
    <property type="molecule type" value="Genomic_DNA"/>
</dbReference>
<dbReference type="VEuPathDB" id="TriTrypDB:ADEAN_000705100"/>
<dbReference type="Proteomes" id="UP000515908">
    <property type="component" value="Chromosome 14"/>
</dbReference>
<evidence type="ECO:0000313" key="3">
    <source>
        <dbReference type="Proteomes" id="UP000515908"/>
    </source>
</evidence>
<keyword evidence="1" id="KW-0472">Membrane</keyword>